<reference evidence="12 13" key="1">
    <citation type="submission" date="2024-09" db="EMBL/GenBank/DDBJ databases">
        <title>Floridaenema gen nov. (Aerosakkonemataceae, Aerosakkonematales ord. nov., Cyanobacteria) from benthic tropical and subtropical fresh waters, with the description of four new species.</title>
        <authorList>
            <person name="Moretto J.A."/>
            <person name="Berthold D.E."/>
            <person name="Lefler F.W."/>
            <person name="Huang I.-S."/>
            <person name="Laughinghouse H. IV."/>
        </authorList>
    </citation>
    <scope>NUCLEOTIDE SEQUENCE [LARGE SCALE GENOMIC DNA]</scope>
    <source>
        <strain evidence="12 13">BLCC-F154</strain>
    </source>
</reference>
<dbReference type="RefSeq" id="WP_413258994.1">
    <property type="nucleotide sequence ID" value="NZ_JBHFNS010000073.1"/>
</dbReference>
<protein>
    <recommendedName>
        <fullName evidence="5 10">Dihydropteroate synthase</fullName>
        <shortName evidence="10">DHPS</shortName>
        <ecNumber evidence="5 10">2.5.1.15</ecNumber>
    </recommendedName>
    <alternativeName>
        <fullName evidence="10">Dihydropteroate pyrophosphorylase</fullName>
    </alternativeName>
</protein>
<evidence type="ECO:0000256" key="7">
    <source>
        <dbReference type="ARBA" id="ARBA00022723"/>
    </source>
</evidence>
<dbReference type="PROSITE" id="PS00792">
    <property type="entry name" value="DHPS_1"/>
    <property type="match status" value="1"/>
</dbReference>
<evidence type="ECO:0000256" key="1">
    <source>
        <dbReference type="ARBA" id="ARBA00000012"/>
    </source>
</evidence>
<dbReference type="CDD" id="cd00739">
    <property type="entry name" value="DHPS"/>
    <property type="match status" value="1"/>
</dbReference>
<organism evidence="12 13">
    <name type="scientific">Floridaenema fluviatile BLCC-F154</name>
    <dbReference type="NCBI Taxonomy" id="3153640"/>
    <lineage>
        <taxon>Bacteria</taxon>
        <taxon>Bacillati</taxon>
        <taxon>Cyanobacteriota</taxon>
        <taxon>Cyanophyceae</taxon>
        <taxon>Oscillatoriophycideae</taxon>
        <taxon>Aerosakkonematales</taxon>
        <taxon>Aerosakkonemataceae</taxon>
        <taxon>Floridanema</taxon>
        <taxon>Floridanema fluviatile</taxon>
    </lineage>
</organism>
<comment type="function">
    <text evidence="10">Catalyzes the condensation of para-aminobenzoate (pABA) with 6-hydroxymethyl-7,8-dihydropterin diphosphate (DHPt-PP) to form 7,8-dihydropteroate (H2Pte), the immediate precursor of folate derivatives.</text>
</comment>
<dbReference type="PROSITE" id="PS00793">
    <property type="entry name" value="DHPS_2"/>
    <property type="match status" value="1"/>
</dbReference>
<accession>A0ABV4YH45</accession>
<evidence type="ECO:0000259" key="11">
    <source>
        <dbReference type="PROSITE" id="PS50972"/>
    </source>
</evidence>
<feature type="domain" description="Pterin-binding" evidence="11">
    <location>
        <begin position="19"/>
        <end position="273"/>
    </location>
</feature>
<evidence type="ECO:0000256" key="3">
    <source>
        <dbReference type="ARBA" id="ARBA00004763"/>
    </source>
</evidence>
<proteinExistence type="inferred from homology"/>
<dbReference type="InterPro" id="IPR045031">
    <property type="entry name" value="DHP_synth-like"/>
</dbReference>
<keyword evidence="6 10" id="KW-0808">Transferase</keyword>
<evidence type="ECO:0000313" key="13">
    <source>
        <dbReference type="Proteomes" id="UP001576776"/>
    </source>
</evidence>
<keyword evidence="8 10" id="KW-0460">Magnesium</keyword>
<evidence type="ECO:0000256" key="8">
    <source>
        <dbReference type="ARBA" id="ARBA00022842"/>
    </source>
</evidence>
<name>A0ABV4YH45_9CYAN</name>
<dbReference type="PANTHER" id="PTHR20941:SF1">
    <property type="entry name" value="FOLIC ACID SYNTHESIS PROTEIN FOL1"/>
    <property type="match status" value="1"/>
</dbReference>
<comment type="pathway">
    <text evidence="3 10">Cofactor biosynthesis; tetrahydrofolate biosynthesis; 7,8-dihydrofolate from 2-amino-4-hydroxy-6-hydroxymethyl-7,8-dihydropteridine diphosphate and 4-aminobenzoate: step 1/2.</text>
</comment>
<sequence>MTNDELIIRDRSFTWKKRTYLMGVLNVTPDSFSDGGEFSNLAAALSQAKYLVESGADILDIGGESTRPNSEEVSLSEELNRVLPVIKAIRKELNIPISVDTTKSEVAKAAILAGADIVNDISGATFDSEMLPIVAELGVPIVLMHIRGTPQTMQKLTDYQDLIGEIFQFLKKQIDAAVAAGINPDKIIIDPGIGFAKNYQQNLEILRRLSEFKTLNCPILVGVSRKSFIGQILNQPDAKQRVWGTGAACCAAIANSADILRVHDVKEMRDVSLVADAIWRV</sequence>
<evidence type="ECO:0000256" key="2">
    <source>
        <dbReference type="ARBA" id="ARBA00001946"/>
    </source>
</evidence>
<evidence type="ECO:0000256" key="9">
    <source>
        <dbReference type="ARBA" id="ARBA00022909"/>
    </source>
</evidence>
<dbReference type="Pfam" id="PF00809">
    <property type="entry name" value="Pterin_bind"/>
    <property type="match status" value="1"/>
</dbReference>
<evidence type="ECO:0000256" key="5">
    <source>
        <dbReference type="ARBA" id="ARBA00012458"/>
    </source>
</evidence>
<dbReference type="NCBIfam" id="TIGR01496">
    <property type="entry name" value="DHPS"/>
    <property type="match status" value="1"/>
</dbReference>
<evidence type="ECO:0000256" key="4">
    <source>
        <dbReference type="ARBA" id="ARBA00009503"/>
    </source>
</evidence>
<comment type="cofactor">
    <cofactor evidence="2 10">
        <name>Mg(2+)</name>
        <dbReference type="ChEBI" id="CHEBI:18420"/>
    </cofactor>
</comment>
<gene>
    <name evidence="12" type="primary">folP</name>
    <name evidence="12" type="ORF">ACE1B6_19875</name>
</gene>
<evidence type="ECO:0000313" key="12">
    <source>
        <dbReference type="EMBL" id="MFB2937514.1"/>
    </source>
</evidence>
<comment type="similarity">
    <text evidence="4 10">Belongs to the DHPS family.</text>
</comment>
<keyword evidence="7 10" id="KW-0479">Metal-binding</keyword>
<comment type="catalytic activity">
    <reaction evidence="1">
        <text>(7,8-dihydropterin-6-yl)methyl diphosphate + 4-aminobenzoate = 7,8-dihydropteroate + diphosphate</text>
        <dbReference type="Rhea" id="RHEA:19949"/>
        <dbReference type="ChEBI" id="CHEBI:17836"/>
        <dbReference type="ChEBI" id="CHEBI:17839"/>
        <dbReference type="ChEBI" id="CHEBI:33019"/>
        <dbReference type="ChEBI" id="CHEBI:72950"/>
        <dbReference type="EC" id="2.5.1.15"/>
    </reaction>
</comment>
<evidence type="ECO:0000256" key="6">
    <source>
        <dbReference type="ARBA" id="ARBA00022679"/>
    </source>
</evidence>
<dbReference type="InterPro" id="IPR000489">
    <property type="entry name" value="Pterin-binding_dom"/>
</dbReference>
<comment type="caution">
    <text evidence="12">The sequence shown here is derived from an EMBL/GenBank/DDBJ whole genome shotgun (WGS) entry which is preliminary data.</text>
</comment>
<dbReference type="EC" id="2.5.1.15" evidence="5 10"/>
<dbReference type="SUPFAM" id="SSF51717">
    <property type="entry name" value="Dihydropteroate synthetase-like"/>
    <property type="match status" value="1"/>
</dbReference>
<dbReference type="InterPro" id="IPR006390">
    <property type="entry name" value="DHP_synth_dom"/>
</dbReference>
<dbReference type="Gene3D" id="3.20.20.20">
    <property type="entry name" value="Dihydropteroate synthase-like"/>
    <property type="match status" value="1"/>
</dbReference>
<dbReference type="Proteomes" id="UP001576776">
    <property type="component" value="Unassembled WGS sequence"/>
</dbReference>
<keyword evidence="9 10" id="KW-0289">Folate biosynthesis</keyword>
<dbReference type="PROSITE" id="PS50972">
    <property type="entry name" value="PTERIN_BINDING"/>
    <property type="match status" value="1"/>
</dbReference>
<evidence type="ECO:0000256" key="10">
    <source>
        <dbReference type="RuleBase" id="RU361205"/>
    </source>
</evidence>
<dbReference type="EMBL" id="JBHFNS010000073">
    <property type="protein sequence ID" value="MFB2937514.1"/>
    <property type="molecule type" value="Genomic_DNA"/>
</dbReference>
<dbReference type="GO" id="GO:0004156">
    <property type="term" value="F:dihydropteroate synthase activity"/>
    <property type="evidence" value="ECO:0007669"/>
    <property type="project" value="UniProtKB-EC"/>
</dbReference>
<dbReference type="PANTHER" id="PTHR20941">
    <property type="entry name" value="FOLATE SYNTHESIS PROTEINS"/>
    <property type="match status" value="1"/>
</dbReference>
<keyword evidence="13" id="KW-1185">Reference proteome</keyword>
<dbReference type="InterPro" id="IPR011005">
    <property type="entry name" value="Dihydropteroate_synth-like_sf"/>
</dbReference>